<comment type="caution">
    <text evidence="4">The sequence shown here is derived from an EMBL/GenBank/DDBJ whole genome shotgun (WGS) entry which is preliminary data.</text>
</comment>
<dbReference type="InterPro" id="IPR036396">
    <property type="entry name" value="Cyt_P450_sf"/>
</dbReference>
<dbReference type="Proteomes" id="UP001430848">
    <property type="component" value="Unassembled WGS sequence"/>
</dbReference>
<evidence type="ECO:0000313" key="5">
    <source>
        <dbReference type="Proteomes" id="UP001430848"/>
    </source>
</evidence>
<accession>A0ABR1NMA9</accession>
<dbReference type="Gene3D" id="3.40.50.720">
    <property type="entry name" value="NAD(P)-binding Rossmann-like Domain"/>
    <property type="match status" value="1"/>
</dbReference>
<name>A0ABR1NMA9_DIAER</name>
<keyword evidence="2" id="KW-0521">NADP</keyword>
<dbReference type="InterPro" id="IPR002347">
    <property type="entry name" value="SDR_fam"/>
</dbReference>
<comment type="similarity">
    <text evidence="1">Belongs to the short-chain dehydrogenases/reductases (SDR) family.</text>
</comment>
<dbReference type="PANTHER" id="PTHR24320:SF236">
    <property type="entry name" value="SHORT-CHAIN DEHYDROGENASE-RELATED"/>
    <property type="match status" value="1"/>
</dbReference>
<dbReference type="InterPro" id="IPR001128">
    <property type="entry name" value="Cyt_P450"/>
</dbReference>
<evidence type="ECO:0000256" key="3">
    <source>
        <dbReference type="ARBA" id="ARBA00023002"/>
    </source>
</evidence>
<dbReference type="PRINTS" id="PR00081">
    <property type="entry name" value="GDHRDH"/>
</dbReference>
<dbReference type="EMBL" id="JAKNSF020000210">
    <property type="protein sequence ID" value="KAK7706885.1"/>
    <property type="molecule type" value="Genomic_DNA"/>
</dbReference>
<gene>
    <name evidence="4" type="primary">RDH1_6</name>
    <name evidence="4" type="ORF">SLS63_013879</name>
</gene>
<keyword evidence="3" id="KW-0560">Oxidoreductase</keyword>
<evidence type="ECO:0000256" key="1">
    <source>
        <dbReference type="ARBA" id="ARBA00006484"/>
    </source>
</evidence>
<keyword evidence="5" id="KW-1185">Reference proteome</keyword>
<protein>
    <submittedName>
        <fullName evidence="4">Short-chain alcohol dehydrogenase</fullName>
    </submittedName>
</protein>
<organism evidence="4 5">
    <name type="scientific">Diaporthe eres</name>
    <name type="common">Phomopsis oblonga</name>
    <dbReference type="NCBI Taxonomy" id="83184"/>
    <lineage>
        <taxon>Eukaryota</taxon>
        <taxon>Fungi</taxon>
        <taxon>Dikarya</taxon>
        <taxon>Ascomycota</taxon>
        <taxon>Pezizomycotina</taxon>
        <taxon>Sordariomycetes</taxon>
        <taxon>Sordariomycetidae</taxon>
        <taxon>Diaporthales</taxon>
        <taxon>Diaporthaceae</taxon>
        <taxon>Diaporthe</taxon>
        <taxon>Diaporthe eres species complex</taxon>
    </lineage>
</organism>
<dbReference type="SUPFAM" id="SSF51735">
    <property type="entry name" value="NAD(P)-binding Rossmann-fold domains"/>
    <property type="match status" value="1"/>
</dbReference>
<dbReference type="PANTHER" id="PTHR24320">
    <property type="entry name" value="RETINOL DEHYDROGENASE"/>
    <property type="match status" value="1"/>
</dbReference>
<reference evidence="4 5" key="1">
    <citation type="submission" date="2024-02" db="EMBL/GenBank/DDBJ databases">
        <title>De novo assembly and annotation of 12 fungi associated with fruit tree decline syndrome in Ontario, Canada.</title>
        <authorList>
            <person name="Sulman M."/>
            <person name="Ellouze W."/>
            <person name="Ilyukhin E."/>
        </authorList>
    </citation>
    <scope>NUCLEOTIDE SEQUENCE [LARGE SCALE GENOMIC DNA]</scope>
    <source>
        <strain evidence="4 5">M169</strain>
    </source>
</reference>
<dbReference type="InterPro" id="IPR036291">
    <property type="entry name" value="NAD(P)-bd_dom_sf"/>
</dbReference>
<proteinExistence type="inferred from homology"/>
<evidence type="ECO:0000256" key="2">
    <source>
        <dbReference type="ARBA" id="ARBA00022857"/>
    </source>
</evidence>
<evidence type="ECO:0000313" key="4">
    <source>
        <dbReference type="EMBL" id="KAK7706885.1"/>
    </source>
</evidence>
<sequence length="475" mass="52859">MPVFAFAKAILVHPALQVLYGDRFDSGVDREEKALAWALIDLGQHREYIELLREEISRAEEESHYDITGNLPLMECFLRESSRLHPLDGLTAQLGTLVAVPQQAILQDPANYDDPKRFNAFRFYSKDTSGEAVQKWTDVNFHYPVWGSPARPCLWTQSFPPGAKFVENDIPDLSGKVYLVTGATSGVGQQLARILYSKNAKVYIAARAEAGAIAHIKKAEPASTGALVFLPLDLADLPTVTKCAEQFLAAETKLHVLFNNAGYMANDDKKMDTTVQGYEKQLGVNCLGHFLLTKLLTPTLLATAAGKDTLTNEVRVVFVSSLAAEFYHEKQGGLDISNLDYHRPKASIHRYGLSKVGVWAYGVEFSKRFKAQGVLGMPVNPGNLRSELFNHQSFMFRLQVALFHYAPVHGAYTELFAGLSPEVTAERAGQYIFPWGRFQPICSPLQLAAKPEAEGGADLPKKFWEWSEKQVEKYL</sequence>
<dbReference type="Pfam" id="PF00106">
    <property type="entry name" value="adh_short"/>
    <property type="match status" value="1"/>
</dbReference>
<dbReference type="Gene3D" id="1.10.630.10">
    <property type="entry name" value="Cytochrome P450"/>
    <property type="match status" value="1"/>
</dbReference>
<dbReference type="SUPFAM" id="SSF48264">
    <property type="entry name" value="Cytochrome P450"/>
    <property type="match status" value="1"/>
</dbReference>
<dbReference type="Pfam" id="PF00067">
    <property type="entry name" value="p450"/>
    <property type="match status" value="1"/>
</dbReference>